<protein>
    <submittedName>
        <fullName evidence="2">Uncharacterized protein</fullName>
    </submittedName>
</protein>
<dbReference type="AlphaFoldDB" id="A0A0D3GQ09"/>
<organism evidence="2">
    <name type="scientific">Oryza barthii</name>
    <dbReference type="NCBI Taxonomy" id="65489"/>
    <lineage>
        <taxon>Eukaryota</taxon>
        <taxon>Viridiplantae</taxon>
        <taxon>Streptophyta</taxon>
        <taxon>Embryophyta</taxon>
        <taxon>Tracheophyta</taxon>
        <taxon>Spermatophyta</taxon>
        <taxon>Magnoliopsida</taxon>
        <taxon>Liliopsida</taxon>
        <taxon>Poales</taxon>
        <taxon>Poaceae</taxon>
        <taxon>BOP clade</taxon>
        <taxon>Oryzoideae</taxon>
        <taxon>Oryzeae</taxon>
        <taxon>Oryzinae</taxon>
        <taxon>Oryza</taxon>
    </lineage>
</organism>
<dbReference type="EnsemblPlants" id="OBART07G11420.1">
    <property type="protein sequence ID" value="OBART07G11420.1"/>
    <property type="gene ID" value="OBART07G11420"/>
</dbReference>
<dbReference type="Gramene" id="OBART07G11420.1">
    <property type="protein sequence ID" value="OBART07G11420.1"/>
    <property type="gene ID" value="OBART07G11420"/>
</dbReference>
<name>A0A0D3GQ09_9ORYZ</name>
<evidence type="ECO:0000313" key="2">
    <source>
        <dbReference type="EnsemblPlants" id="OBART07G11420.1"/>
    </source>
</evidence>
<dbReference type="PaxDb" id="65489-OBART07G11420.1"/>
<evidence type="ECO:0000256" key="1">
    <source>
        <dbReference type="SAM" id="MobiDB-lite"/>
    </source>
</evidence>
<evidence type="ECO:0000313" key="3">
    <source>
        <dbReference type="Proteomes" id="UP000026960"/>
    </source>
</evidence>
<feature type="region of interest" description="Disordered" evidence="1">
    <location>
        <begin position="16"/>
        <end position="39"/>
    </location>
</feature>
<proteinExistence type="predicted"/>
<keyword evidence="3" id="KW-1185">Reference proteome</keyword>
<sequence length="232" mass="26443">MGREVDQWQRSLREWSVAGWSGDSSQEGGDGADGGSQRDEQAVATTVITTMTHVAEQRQWQQQWTGSLPRHRRLRAPESCSAAAPRRRTTWRRKERERERVTAAAFPAPAHHHLCQQNVVFLSTKKKKQTVVAELCASFFTNLHVPEIVRQKGWPPLRLQQGLHQRLQRRRAPAKAFVDIFAGEWCCMVPWWRQLPPLISSLRPEATARPLHMAESASAHAQRSGSGYSRKK</sequence>
<feature type="compositionally biased region" description="Polar residues" evidence="1">
    <location>
        <begin position="219"/>
        <end position="232"/>
    </location>
</feature>
<dbReference type="HOGENOM" id="CLU_1196456_0_0_1"/>
<accession>A0A0D3GQ09</accession>
<reference evidence="2" key="1">
    <citation type="journal article" date="2009" name="Rice">
        <title>De Novo Next Generation Sequencing of Plant Genomes.</title>
        <authorList>
            <person name="Rounsley S."/>
            <person name="Marri P.R."/>
            <person name="Yu Y."/>
            <person name="He R."/>
            <person name="Sisneros N."/>
            <person name="Goicoechea J.L."/>
            <person name="Lee S.J."/>
            <person name="Angelova A."/>
            <person name="Kudrna D."/>
            <person name="Luo M."/>
            <person name="Affourtit J."/>
            <person name="Desany B."/>
            <person name="Knight J."/>
            <person name="Niazi F."/>
            <person name="Egholm M."/>
            <person name="Wing R.A."/>
        </authorList>
    </citation>
    <scope>NUCLEOTIDE SEQUENCE [LARGE SCALE GENOMIC DNA]</scope>
    <source>
        <strain evidence="2">cv. IRGC 105608</strain>
    </source>
</reference>
<dbReference type="Proteomes" id="UP000026960">
    <property type="component" value="Chromosome 7"/>
</dbReference>
<reference evidence="2" key="2">
    <citation type="submission" date="2015-03" db="UniProtKB">
        <authorList>
            <consortium name="EnsemblPlants"/>
        </authorList>
    </citation>
    <scope>IDENTIFICATION</scope>
</reference>
<feature type="region of interest" description="Disordered" evidence="1">
    <location>
        <begin position="211"/>
        <end position="232"/>
    </location>
</feature>